<evidence type="ECO:0000313" key="5">
    <source>
        <dbReference type="Proteomes" id="UP000185783"/>
    </source>
</evidence>
<protein>
    <submittedName>
        <fullName evidence="4">DNA processing protein DprA</fullName>
    </submittedName>
</protein>
<dbReference type="Gene3D" id="1.10.10.10">
    <property type="entry name" value="Winged helix-like DNA-binding domain superfamily/Winged helix DNA-binding domain"/>
    <property type="match status" value="1"/>
</dbReference>
<dbReference type="PANTHER" id="PTHR43022:SF1">
    <property type="entry name" value="PROTEIN SMF"/>
    <property type="match status" value="1"/>
</dbReference>
<organism evidence="4 5">
    <name type="scientific">Pseudovibrio exalbescens</name>
    <dbReference type="NCBI Taxonomy" id="197461"/>
    <lineage>
        <taxon>Bacteria</taxon>
        <taxon>Pseudomonadati</taxon>
        <taxon>Pseudomonadota</taxon>
        <taxon>Alphaproteobacteria</taxon>
        <taxon>Hyphomicrobiales</taxon>
        <taxon>Stappiaceae</taxon>
        <taxon>Pseudovibrio</taxon>
    </lineage>
</organism>
<comment type="similarity">
    <text evidence="1">Belongs to the DprA/Smf family.</text>
</comment>
<dbReference type="RefSeq" id="WP_028481866.1">
    <property type="nucleotide sequence ID" value="NZ_LVVZ01000032.1"/>
</dbReference>
<dbReference type="Pfam" id="PF17782">
    <property type="entry name" value="WHD_DprA"/>
    <property type="match status" value="1"/>
</dbReference>
<dbReference type="Pfam" id="PF02481">
    <property type="entry name" value="DNA_processg_A"/>
    <property type="match status" value="1"/>
</dbReference>
<dbReference type="Proteomes" id="UP000185783">
    <property type="component" value="Unassembled WGS sequence"/>
</dbReference>
<evidence type="ECO:0000259" key="3">
    <source>
        <dbReference type="Pfam" id="PF17782"/>
    </source>
</evidence>
<evidence type="ECO:0000259" key="2">
    <source>
        <dbReference type="Pfam" id="PF02481"/>
    </source>
</evidence>
<evidence type="ECO:0000313" key="4">
    <source>
        <dbReference type="EMBL" id="OKL42844.1"/>
    </source>
</evidence>
<name>A0A1U7JDS6_9HYPH</name>
<dbReference type="InterPro" id="IPR003488">
    <property type="entry name" value="DprA"/>
</dbReference>
<dbReference type="InterPro" id="IPR036388">
    <property type="entry name" value="WH-like_DNA-bd_sf"/>
</dbReference>
<dbReference type="NCBIfam" id="TIGR00732">
    <property type="entry name" value="dprA"/>
    <property type="match status" value="1"/>
</dbReference>
<accession>A0A1U7JDS6</accession>
<feature type="domain" description="Smf/DprA SLOG" evidence="2">
    <location>
        <begin position="85"/>
        <end position="292"/>
    </location>
</feature>
<comment type="caution">
    <text evidence="4">The sequence shown here is derived from an EMBL/GenBank/DDBJ whole genome shotgun (WGS) entry which is preliminary data.</text>
</comment>
<dbReference type="EMBL" id="LVVZ01000032">
    <property type="protein sequence ID" value="OKL42844.1"/>
    <property type="molecule type" value="Genomic_DNA"/>
</dbReference>
<keyword evidence="5" id="KW-1185">Reference proteome</keyword>
<gene>
    <name evidence="4" type="ORF">A3843_16895</name>
</gene>
<dbReference type="AlphaFoldDB" id="A0A1U7JDS6"/>
<dbReference type="STRING" id="197461.A3843_16895"/>
<feature type="domain" description="DprA winged helix" evidence="3">
    <location>
        <begin position="321"/>
        <end position="372"/>
    </location>
</feature>
<proteinExistence type="inferred from homology"/>
<dbReference type="InterPro" id="IPR041614">
    <property type="entry name" value="DprA_WH"/>
</dbReference>
<evidence type="ECO:0000256" key="1">
    <source>
        <dbReference type="ARBA" id="ARBA00006525"/>
    </source>
</evidence>
<dbReference type="GO" id="GO:0009294">
    <property type="term" value="P:DNA-mediated transformation"/>
    <property type="evidence" value="ECO:0007669"/>
    <property type="project" value="InterPro"/>
</dbReference>
<reference evidence="4 5" key="1">
    <citation type="submission" date="2016-03" db="EMBL/GenBank/DDBJ databases">
        <title>Genome sequence of Nesiotobacter sp. nov., a moderately halophilic alphaproteobacterium isolated from the Yellow Sea, China.</title>
        <authorList>
            <person name="Zhang G."/>
            <person name="Zhang R."/>
        </authorList>
    </citation>
    <scope>NUCLEOTIDE SEQUENCE [LARGE SCALE GENOMIC DNA]</scope>
    <source>
        <strain evidence="4 5">WB1-6</strain>
    </source>
</reference>
<dbReference type="SUPFAM" id="SSF102405">
    <property type="entry name" value="MCP/YpsA-like"/>
    <property type="match status" value="1"/>
</dbReference>
<sequence>MTTATAGRALVLNDAQRLAWLRLIRSENVGPRTFRQLLNHFGSAENALKALPELSKRGGKAAYKVCPTDRAEAELEAARRFGARIVALGEPDYPPNLRRIDAPPPLLTLKGPLNASSPRTIAIIGARNCSLAGSKLATTFAEELGRHGYVIVSGLARGIDTAAHKASLRTGSIAVFAGGIDVIYPHENRVLVSHLMDESGLLATEMPTGLKPRARDFPRRNRLISGMSLGVLVIEAASRSGSLHTARFALEQNREVFAVPGSPLDPRSEGANRLIQQGAALTIDADDILQVLETQNQLSLTTQFDEPMESTPNDIPYNELTQDNRQRLLYALGPTPTDVDELLRFLEIPAPALQIMLLELELAGRLERHRGNKVSLVG</sequence>
<dbReference type="InterPro" id="IPR057666">
    <property type="entry name" value="DrpA_SLOG"/>
</dbReference>
<dbReference type="PANTHER" id="PTHR43022">
    <property type="entry name" value="PROTEIN SMF"/>
    <property type="match status" value="1"/>
</dbReference>
<dbReference type="Pfam" id="PF21102">
    <property type="entry name" value="DprA_N"/>
    <property type="match status" value="1"/>
</dbReference>
<dbReference type="Gene3D" id="3.40.50.450">
    <property type="match status" value="1"/>
</dbReference>